<dbReference type="Proteomes" id="UP000011115">
    <property type="component" value="Unassembled WGS sequence"/>
</dbReference>
<dbReference type="PaxDb" id="4113-PGSC0003DMT400092888"/>
<protein>
    <submittedName>
        <fullName evidence="1">'chromo' domain containing protein</fullName>
    </submittedName>
</protein>
<evidence type="ECO:0000313" key="1">
    <source>
        <dbReference type="EnsemblPlants" id="PGSC0003DMT400092888"/>
    </source>
</evidence>
<accession>M1DQS6</accession>
<name>M1DQS6_SOLTU</name>
<evidence type="ECO:0000313" key="2">
    <source>
        <dbReference type="Proteomes" id="UP000011115"/>
    </source>
</evidence>
<dbReference type="Gramene" id="PGSC0003DMT400092888">
    <property type="protein sequence ID" value="PGSC0003DMT400092888"/>
    <property type="gene ID" value="PGSC0003DMG400042459"/>
</dbReference>
<reference evidence="1" key="2">
    <citation type="submission" date="2015-06" db="UniProtKB">
        <authorList>
            <consortium name="EnsemblPlants"/>
        </authorList>
    </citation>
    <scope>IDENTIFICATION</scope>
    <source>
        <strain evidence="1">DM1-3 516 R44</strain>
    </source>
</reference>
<dbReference type="EnsemblPlants" id="PGSC0003DMT400092888">
    <property type="protein sequence ID" value="PGSC0003DMT400092888"/>
    <property type="gene ID" value="PGSC0003DMG400042459"/>
</dbReference>
<sequence>MDRLPHSGITNLDQLPHSGIIMGSVAMFWHNHWIRYHVTMVNTRFNDVRPVAPVNAPVKESAVRGRVQGMGRRRARGRGRGRVAPGEMELLLRMLL</sequence>
<organism evidence="1 2">
    <name type="scientific">Solanum tuberosum</name>
    <name type="common">Potato</name>
    <dbReference type="NCBI Taxonomy" id="4113"/>
    <lineage>
        <taxon>Eukaryota</taxon>
        <taxon>Viridiplantae</taxon>
        <taxon>Streptophyta</taxon>
        <taxon>Embryophyta</taxon>
        <taxon>Tracheophyta</taxon>
        <taxon>Spermatophyta</taxon>
        <taxon>Magnoliopsida</taxon>
        <taxon>eudicotyledons</taxon>
        <taxon>Gunneridae</taxon>
        <taxon>Pentapetalae</taxon>
        <taxon>asterids</taxon>
        <taxon>lamiids</taxon>
        <taxon>Solanales</taxon>
        <taxon>Solanaceae</taxon>
        <taxon>Solanoideae</taxon>
        <taxon>Solaneae</taxon>
        <taxon>Solanum</taxon>
    </lineage>
</organism>
<reference evidence="2" key="1">
    <citation type="journal article" date="2011" name="Nature">
        <title>Genome sequence and analysis of the tuber crop potato.</title>
        <authorList>
            <consortium name="The Potato Genome Sequencing Consortium"/>
        </authorList>
    </citation>
    <scope>NUCLEOTIDE SEQUENCE [LARGE SCALE GENOMIC DNA]</scope>
    <source>
        <strain evidence="2">cv. DM1-3 516 R44</strain>
    </source>
</reference>
<proteinExistence type="predicted"/>
<dbReference type="InParanoid" id="M1DQS6"/>
<dbReference type="HOGENOM" id="CLU_194855_0_0_1"/>
<dbReference type="AlphaFoldDB" id="M1DQS6"/>
<keyword evidence="2" id="KW-1185">Reference proteome</keyword>